<evidence type="ECO:0000313" key="2">
    <source>
        <dbReference type="EMBL" id="MDC7674922.1"/>
    </source>
</evidence>
<dbReference type="PANTHER" id="PTHR43072">
    <property type="entry name" value="N-ACETYLTRANSFERASE"/>
    <property type="match status" value="1"/>
</dbReference>
<dbReference type="Gene3D" id="3.40.630.30">
    <property type="match status" value="1"/>
</dbReference>
<dbReference type="InterPro" id="IPR000182">
    <property type="entry name" value="GNAT_dom"/>
</dbReference>
<proteinExistence type="predicted"/>
<dbReference type="PROSITE" id="PS51186">
    <property type="entry name" value="GNAT"/>
    <property type="match status" value="1"/>
</dbReference>
<sequence>MSDTGSIIVRKATFADFSAITEIYGHNCLHGTGTFALEPATPQEMMSRWHEIRQMELPYLVAVDNGEVLGYAYASPFRTRPGYRYGIEDSIYIHPDHQGKGIGKLLLSDLIRETTDLGYYMMIAVIGDGKNAASINVHKALGFDETGRLPNAGYKLGRWLDVVFMCRTLRPLDTPPIGNGWKSS</sequence>
<dbReference type="PANTHER" id="PTHR43072:SF8">
    <property type="entry name" value="ACYLTRANSFERASE FABY-RELATED"/>
    <property type="match status" value="1"/>
</dbReference>
<name>A0ABT5HFF5_9CAUL</name>
<feature type="domain" description="N-acetyltransferase" evidence="1">
    <location>
        <begin position="7"/>
        <end position="170"/>
    </location>
</feature>
<dbReference type="EMBL" id="JAQQKV010000001">
    <property type="protein sequence ID" value="MDC7674922.1"/>
    <property type="molecule type" value="Genomic_DNA"/>
</dbReference>
<protein>
    <submittedName>
        <fullName evidence="2">GNAT family N-acetyltransferase</fullName>
    </submittedName>
</protein>
<dbReference type="Proteomes" id="UP001218579">
    <property type="component" value="Unassembled WGS sequence"/>
</dbReference>
<reference evidence="2 3" key="1">
    <citation type="submission" date="2023-01" db="EMBL/GenBank/DDBJ databases">
        <title>Novel species of the genus Asticcacaulis isolated from rivers.</title>
        <authorList>
            <person name="Lu H."/>
        </authorList>
    </citation>
    <scope>NUCLEOTIDE SEQUENCE [LARGE SCALE GENOMIC DNA]</scope>
    <source>
        <strain evidence="2 3">LKC15W</strain>
    </source>
</reference>
<keyword evidence="3" id="KW-1185">Reference proteome</keyword>
<accession>A0ABT5HFF5</accession>
<dbReference type="CDD" id="cd04301">
    <property type="entry name" value="NAT_SF"/>
    <property type="match status" value="1"/>
</dbReference>
<comment type="caution">
    <text evidence="2">The sequence shown here is derived from an EMBL/GenBank/DDBJ whole genome shotgun (WGS) entry which is preliminary data.</text>
</comment>
<evidence type="ECO:0000259" key="1">
    <source>
        <dbReference type="PROSITE" id="PS51186"/>
    </source>
</evidence>
<dbReference type="RefSeq" id="WP_272743233.1">
    <property type="nucleotide sequence ID" value="NZ_JAQQKV010000001.1"/>
</dbReference>
<evidence type="ECO:0000313" key="3">
    <source>
        <dbReference type="Proteomes" id="UP001218579"/>
    </source>
</evidence>
<dbReference type="InterPro" id="IPR016181">
    <property type="entry name" value="Acyl_CoA_acyltransferase"/>
</dbReference>
<organism evidence="2 3">
    <name type="scientific">Asticcacaulis machinosus</name>
    <dbReference type="NCBI Taxonomy" id="2984211"/>
    <lineage>
        <taxon>Bacteria</taxon>
        <taxon>Pseudomonadati</taxon>
        <taxon>Pseudomonadota</taxon>
        <taxon>Alphaproteobacteria</taxon>
        <taxon>Caulobacterales</taxon>
        <taxon>Caulobacteraceae</taxon>
        <taxon>Asticcacaulis</taxon>
    </lineage>
</organism>
<dbReference type="Pfam" id="PF00583">
    <property type="entry name" value="Acetyltransf_1"/>
    <property type="match status" value="1"/>
</dbReference>
<dbReference type="SUPFAM" id="SSF55729">
    <property type="entry name" value="Acyl-CoA N-acyltransferases (Nat)"/>
    <property type="match status" value="1"/>
</dbReference>
<gene>
    <name evidence="2" type="ORF">PQU98_02185</name>
</gene>